<organism evidence="2 3">
    <name type="scientific">Duganella callida</name>
    <dbReference type="NCBI Taxonomy" id="2561932"/>
    <lineage>
        <taxon>Bacteria</taxon>
        <taxon>Pseudomonadati</taxon>
        <taxon>Pseudomonadota</taxon>
        <taxon>Betaproteobacteria</taxon>
        <taxon>Burkholderiales</taxon>
        <taxon>Oxalobacteraceae</taxon>
        <taxon>Telluria group</taxon>
        <taxon>Duganella</taxon>
    </lineage>
</organism>
<proteinExistence type="predicted"/>
<dbReference type="RefSeq" id="WP_135203303.1">
    <property type="nucleotide sequence ID" value="NZ_SPVG01000199.1"/>
</dbReference>
<reference evidence="2 3" key="1">
    <citation type="submission" date="2019-03" db="EMBL/GenBank/DDBJ databases">
        <title>Draft Genome Sequence of Duganella callidus sp. nov., a Novel Duganella Species Isolated from Cultivated Soil.</title>
        <authorList>
            <person name="Raths R."/>
            <person name="Peta V."/>
            <person name="Bucking H."/>
        </authorList>
    </citation>
    <scope>NUCLEOTIDE SEQUENCE [LARGE SCALE GENOMIC DNA]</scope>
    <source>
        <strain evidence="2 3">DN04</strain>
    </source>
</reference>
<dbReference type="AlphaFoldDB" id="A0A4Y9SBP9"/>
<feature type="domain" description="DUF4007" evidence="1">
    <location>
        <begin position="15"/>
        <end position="305"/>
    </location>
</feature>
<sequence length="306" mass="33958">MNATDPSNYQVPAHFSGHETFPLRQMWLKKAIDQAIEGNVVLKSTFTEDKAIAAFGVGKNMVASIRHWALACGVMCDDGDAFKVKDLAMEILQDGGLDPYAESASSAWLAHWQLAGRCIRSTTWHWLFNHVTAPTFTRQELEEPLARYARALDPKHRLSTSTISRDLETCLRSYAPRAAGGSPEDFAEPLLGELGLLQEVHKGQYAFRRGPKASLHDGVFAFALVDYWDRVAAGISTLAFESIAYGEGSPGRVFKLDEESIAQRLIGLAEFTGGKLAWTDSAGLRQMHRKVLSKEDRKELIRRAYG</sequence>
<dbReference type="Pfam" id="PF13182">
    <property type="entry name" value="DUF4007"/>
    <property type="match status" value="1"/>
</dbReference>
<accession>A0A4Y9SBP9</accession>
<dbReference type="InterPro" id="IPR025248">
    <property type="entry name" value="DUF4007"/>
</dbReference>
<comment type="caution">
    <text evidence="2">The sequence shown here is derived from an EMBL/GenBank/DDBJ whole genome shotgun (WGS) entry which is preliminary data.</text>
</comment>
<name>A0A4Y9SBP9_9BURK</name>
<dbReference type="EMBL" id="SPVG01000199">
    <property type="protein sequence ID" value="TFW17699.1"/>
    <property type="molecule type" value="Genomic_DNA"/>
</dbReference>
<dbReference type="Proteomes" id="UP000297729">
    <property type="component" value="Unassembled WGS sequence"/>
</dbReference>
<keyword evidence="3" id="KW-1185">Reference proteome</keyword>
<dbReference type="OrthoDB" id="747541at2"/>
<protein>
    <submittedName>
        <fullName evidence="2">DUF4007 family protein</fullName>
    </submittedName>
</protein>
<evidence type="ECO:0000259" key="1">
    <source>
        <dbReference type="Pfam" id="PF13182"/>
    </source>
</evidence>
<evidence type="ECO:0000313" key="2">
    <source>
        <dbReference type="EMBL" id="TFW17699.1"/>
    </source>
</evidence>
<gene>
    <name evidence="2" type="ORF">E4L98_19990</name>
</gene>
<evidence type="ECO:0000313" key="3">
    <source>
        <dbReference type="Proteomes" id="UP000297729"/>
    </source>
</evidence>